<dbReference type="OrthoDB" id="289247at2759"/>
<dbReference type="PANTHER" id="PTHR12178">
    <property type="entry name" value="EF-HAND DOMAIN-CONTAINING PROTEIN"/>
    <property type="match status" value="1"/>
</dbReference>
<evidence type="ECO:0000256" key="3">
    <source>
        <dbReference type="SAM" id="Phobius"/>
    </source>
</evidence>
<dbReference type="InterPro" id="IPR018247">
    <property type="entry name" value="EF_Hand_1_Ca_BS"/>
</dbReference>
<keyword evidence="3" id="KW-0812">Transmembrane</keyword>
<evidence type="ECO:0000256" key="2">
    <source>
        <dbReference type="SAM" id="MobiDB-lite"/>
    </source>
</evidence>
<dbReference type="GO" id="GO:0005737">
    <property type="term" value="C:cytoplasm"/>
    <property type="evidence" value="ECO:0007669"/>
    <property type="project" value="TreeGrafter"/>
</dbReference>
<dbReference type="GO" id="GO:0042984">
    <property type="term" value="P:regulation of amyloid precursor protein biosynthetic process"/>
    <property type="evidence" value="ECO:0007669"/>
    <property type="project" value="TreeGrafter"/>
</dbReference>
<dbReference type="InterPro" id="IPR002048">
    <property type="entry name" value="EF_hand_dom"/>
</dbReference>
<dbReference type="EMBL" id="GL832956">
    <property type="protein sequence ID" value="EGD76134.1"/>
    <property type="molecule type" value="Genomic_DNA"/>
</dbReference>
<keyword evidence="6" id="KW-1185">Reference proteome</keyword>
<feature type="region of interest" description="Disordered" evidence="2">
    <location>
        <begin position="188"/>
        <end position="224"/>
    </location>
</feature>
<dbReference type="Gene3D" id="1.10.238.10">
    <property type="entry name" value="EF-hand"/>
    <property type="match status" value="2"/>
</dbReference>
<protein>
    <recommendedName>
        <fullName evidence="4">EF-hand domain-containing protein</fullName>
    </recommendedName>
</protein>
<dbReference type="InterPro" id="IPR039862">
    <property type="entry name" value="NECAB1/2/3"/>
</dbReference>
<evidence type="ECO:0000313" key="5">
    <source>
        <dbReference type="EMBL" id="EGD76134.1"/>
    </source>
</evidence>
<dbReference type="eggNOG" id="ENOG502QWRY">
    <property type="taxonomic scope" value="Eukaryota"/>
</dbReference>
<dbReference type="InterPro" id="IPR011992">
    <property type="entry name" value="EF-hand-dom_pair"/>
</dbReference>
<dbReference type="SMART" id="SM00054">
    <property type="entry name" value="EFh"/>
    <property type="match status" value="2"/>
</dbReference>
<keyword evidence="3" id="KW-1133">Transmembrane helix</keyword>
<feature type="domain" description="EF-hand" evidence="4">
    <location>
        <begin position="43"/>
        <end position="78"/>
    </location>
</feature>
<dbReference type="AlphaFoldDB" id="F2TXM5"/>
<dbReference type="STRING" id="946362.F2TXM5"/>
<sequence>MAEQAAHDGPHALLEDMFRRADKNDDGRLSYDEFVAFFDDESLGEEEMKELFGRIDTDGNGYIDTTELAQWFTANLGGTRTLFDHLEQLTLNLRHSLEYAHQVSEGDDKMTKATTAFLLRQAGSQLSHVTDELSAAHEDLHPHASHIDRIVRPITHEAQHVYHQMEEYSERVAHRVLAAVDSLKQDLRRSSQSIPSFPARQQAQQAQQNQGRQGTGNGGGNGKEQPSLFTVVVTAALVAGAVVGVTSSLLHRTNAV</sequence>
<dbReference type="PROSITE" id="PS00018">
    <property type="entry name" value="EF_HAND_1"/>
    <property type="match status" value="1"/>
</dbReference>
<organism evidence="6">
    <name type="scientific">Salpingoeca rosetta (strain ATCC 50818 / BSB-021)</name>
    <dbReference type="NCBI Taxonomy" id="946362"/>
    <lineage>
        <taxon>Eukaryota</taxon>
        <taxon>Choanoflagellata</taxon>
        <taxon>Craspedida</taxon>
        <taxon>Salpingoecidae</taxon>
        <taxon>Salpingoeca</taxon>
    </lineage>
</organism>
<reference evidence="5" key="1">
    <citation type="submission" date="2009-08" db="EMBL/GenBank/DDBJ databases">
        <title>Annotation of Salpingoeca rosetta.</title>
        <authorList>
            <consortium name="The Broad Institute Genome Sequencing Platform"/>
            <person name="Russ C."/>
            <person name="Cuomo C."/>
            <person name="Burger G."/>
            <person name="Gray M.W."/>
            <person name="Holland P.W.H."/>
            <person name="King N."/>
            <person name="Lang F.B.F."/>
            <person name="Roger A.J."/>
            <person name="Ruiz-Trillo I."/>
            <person name="Young S.K."/>
            <person name="Zeng Q."/>
            <person name="Gargeya S."/>
            <person name="Alvarado L."/>
            <person name="Berlin A."/>
            <person name="Chapman S.B."/>
            <person name="Chen Z."/>
            <person name="Freedman E."/>
            <person name="Gellesch M."/>
            <person name="Goldberg J."/>
            <person name="Griggs A."/>
            <person name="Gujja S."/>
            <person name="Heilman E."/>
            <person name="Heiman D."/>
            <person name="Howarth C."/>
            <person name="Mehta T."/>
            <person name="Neiman D."/>
            <person name="Pearson M."/>
            <person name="Roberts A."/>
            <person name="Saif S."/>
            <person name="Shea T."/>
            <person name="Shenoy N."/>
            <person name="Sisk P."/>
            <person name="Stolte C."/>
            <person name="Sykes S."/>
            <person name="White J."/>
            <person name="Yandava C."/>
            <person name="Haas B."/>
            <person name="Nusbaum C."/>
            <person name="Birren B."/>
        </authorList>
    </citation>
    <scope>NUCLEOTIDE SEQUENCE [LARGE SCALE GENOMIC DNA]</scope>
    <source>
        <strain evidence="5">ATCC 50818</strain>
    </source>
</reference>
<dbReference type="KEGG" id="sre:PTSG_00841"/>
<dbReference type="PANTHER" id="PTHR12178:SF10">
    <property type="entry name" value="N-TERMINAL EF-HAND CALCIUM-BINDING PROTEIN 1-LIKE ISOFORM X1"/>
    <property type="match status" value="1"/>
</dbReference>
<feature type="domain" description="EF-hand" evidence="4">
    <location>
        <begin position="9"/>
        <end position="38"/>
    </location>
</feature>
<accession>F2TXM5</accession>
<feature type="transmembrane region" description="Helical" evidence="3">
    <location>
        <begin position="228"/>
        <end position="250"/>
    </location>
</feature>
<dbReference type="Proteomes" id="UP000007799">
    <property type="component" value="Unassembled WGS sequence"/>
</dbReference>
<feature type="compositionally biased region" description="Low complexity" evidence="2">
    <location>
        <begin position="199"/>
        <end position="212"/>
    </location>
</feature>
<dbReference type="RefSeq" id="XP_004998309.1">
    <property type="nucleotide sequence ID" value="XM_004998252.1"/>
</dbReference>
<dbReference type="Pfam" id="PF13499">
    <property type="entry name" value="EF-hand_7"/>
    <property type="match status" value="1"/>
</dbReference>
<keyword evidence="1" id="KW-0106">Calcium</keyword>
<dbReference type="GeneID" id="16078904"/>
<evidence type="ECO:0000259" key="4">
    <source>
        <dbReference type="PROSITE" id="PS50222"/>
    </source>
</evidence>
<dbReference type="GO" id="GO:0005509">
    <property type="term" value="F:calcium ion binding"/>
    <property type="evidence" value="ECO:0007669"/>
    <property type="project" value="InterPro"/>
</dbReference>
<proteinExistence type="predicted"/>
<feature type="compositionally biased region" description="Gly residues" evidence="2">
    <location>
        <begin position="213"/>
        <end position="222"/>
    </location>
</feature>
<dbReference type="OMA" id="ITHEAQH"/>
<evidence type="ECO:0000313" key="6">
    <source>
        <dbReference type="Proteomes" id="UP000007799"/>
    </source>
</evidence>
<dbReference type="InParanoid" id="F2TXM5"/>
<dbReference type="PROSITE" id="PS50222">
    <property type="entry name" value="EF_HAND_2"/>
    <property type="match status" value="2"/>
</dbReference>
<dbReference type="CDD" id="cd00051">
    <property type="entry name" value="EFh"/>
    <property type="match status" value="1"/>
</dbReference>
<evidence type="ECO:0000256" key="1">
    <source>
        <dbReference type="ARBA" id="ARBA00022837"/>
    </source>
</evidence>
<gene>
    <name evidence="5" type="ORF">PTSG_00841</name>
</gene>
<name>F2TXM5_SALR5</name>
<dbReference type="SUPFAM" id="SSF47473">
    <property type="entry name" value="EF-hand"/>
    <property type="match status" value="1"/>
</dbReference>
<keyword evidence="3" id="KW-0472">Membrane</keyword>